<evidence type="ECO:0000313" key="1">
    <source>
        <dbReference type="EMBL" id="GAA1846975.1"/>
    </source>
</evidence>
<evidence type="ECO:0008006" key="3">
    <source>
        <dbReference type="Google" id="ProtNLM"/>
    </source>
</evidence>
<sequence length="108" mass="10789">MSLGPEPDLPQAVAAAVLAHPAVVRLDGGPFGSIASYLPGRRVVGVRVGVGDGPVEVAVVVLRPWPAGLPAVAEEIAAAVRGVVGERAVDVTVADVVAAPTPHPLPRA</sequence>
<dbReference type="RefSeq" id="WP_344416445.1">
    <property type="nucleotide sequence ID" value="NZ_BAAAQK010000006.1"/>
</dbReference>
<name>A0ABN2N1F3_9PSEU</name>
<comment type="caution">
    <text evidence="1">The sequence shown here is derived from an EMBL/GenBank/DDBJ whole genome shotgun (WGS) entry which is preliminary data.</text>
</comment>
<protein>
    <recommendedName>
        <fullName evidence="3">Asp23/Gls24 family envelope stress response protein</fullName>
    </recommendedName>
</protein>
<organism evidence="1 2">
    <name type="scientific">Pseudonocardia ailaonensis</name>
    <dbReference type="NCBI Taxonomy" id="367279"/>
    <lineage>
        <taxon>Bacteria</taxon>
        <taxon>Bacillati</taxon>
        <taxon>Actinomycetota</taxon>
        <taxon>Actinomycetes</taxon>
        <taxon>Pseudonocardiales</taxon>
        <taxon>Pseudonocardiaceae</taxon>
        <taxon>Pseudonocardia</taxon>
    </lineage>
</organism>
<dbReference type="EMBL" id="BAAAQK010000006">
    <property type="protein sequence ID" value="GAA1846975.1"/>
    <property type="molecule type" value="Genomic_DNA"/>
</dbReference>
<accession>A0ABN2N1F3</accession>
<gene>
    <name evidence="1" type="ORF">GCM10009836_28180</name>
</gene>
<evidence type="ECO:0000313" key="2">
    <source>
        <dbReference type="Proteomes" id="UP001500449"/>
    </source>
</evidence>
<keyword evidence="2" id="KW-1185">Reference proteome</keyword>
<reference evidence="1 2" key="1">
    <citation type="journal article" date="2019" name="Int. J. Syst. Evol. Microbiol.">
        <title>The Global Catalogue of Microorganisms (GCM) 10K type strain sequencing project: providing services to taxonomists for standard genome sequencing and annotation.</title>
        <authorList>
            <consortium name="The Broad Institute Genomics Platform"/>
            <consortium name="The Broad Institute Genome Sequencing Center for Infectious Disease"/>
            <person name="Wu L."/>
            <person name="Ma J."/>
        </authorList>
    </citation>
    <scope>NUCLEOTIDE SEQUENCE [LARGE SCALE GENOMIC DNA]</scope>
    <source>
        <strain evidence="1 2">JCM 16009</strain>
    </source>
</reference>
<dbReference type="Proteomes" id="UP001500449">
    <property type="component" value="Unassembled WGS sequence"/>
</dbReference>
<proteinExistence type="predicted"/>